<feature type="domain" description="HTH lacI-type" evidence="5">
    <location>
        <begin position="4"/>
        <end position="58"/>
    </location>
</feature>
<dbReference type="InterPro" id="IPR046335">
    <property type="entry name" value="LacI/GalR-like_sensor"/>
</dbReference>
<keyword evidence="1" id="KW-0805">Transcription regulation</keyword>
<evidence type="ECO:0000256" key="2">
    <source>
        <dbReference type="ARBA" id="ARBA00023125"/>
    </source>
</evidence>
<comment type="caution">
    <text evidence="6">The sequence shown here is derived from an EMBL/GenBank/DDBJ whole genome shotgun (WGS) entry which is preliminary data.</text>
</comment>
<reference evidence="6 7" key="1">
    <citation type="submission" date="2018-05" db="EMBL/GenBank/DDBJ databases">
        <title>Brachybacterium sp. M1HQ-2T, whole genome shotgun sequence.</title>
        <authorList>
            <person name="Tuo L."/>
        </authorList>
    </citation>
    <scope>NUCLEOTIDE SEQUENCE [LARGE SCALE GENOMIC DNA]</scope>
    <source>
        <strain evidence="6 7">M1HQ-2</strain>
    </source>
</reference>
<dbReference type="EMBL" id="QFKX01000001">
    <property type="protein sequence ID" value="PWH07231.1"/>
    <property type="molecule type" value="Genomic_DNA"/>
</dbReference>
<dbReference type="SUPFAM" id="SSF53822">
    <property type="entry name" value="Periplasmic binding protein-like I"/>
    <property type="match status" value="1"/>
</dbReference>
<name>A0A2U2RN21_9MICO</name>
<dbReference type="PANTHER" id="PTHR30146:SF155">
    <property type="entry name" value="ALANINE RACEMASE"/>
    <property type="match status" value="1"/>
</dbReference>
<dbReference type="InterPro" id="IPR028082">
    <property type="entry name" value="Peripla_BP_I"/>
</dbReference>
<dbReference type="OrthoDB" id="1938857at2"/>
<dbReference type="Pfam" id="PF13377">
    <property type="entry name" value="Peripla_BP_3"/>
    <property type="match status" value="1"/>
</dbReference>
<evidence type="ECO:0000313" key="7">
    <source>
        <dbReference type="Proteomes" id="UP000245590"/>
    </source>
</evidence>
<dbReference type="CDD" id="cd06267">
    <property type="entry name" value="PBP1_LacI_sugar_binding-like"/>
    <property type="match status" value="1"/>
</dbReference>
<feature type="region of interest" description="Disordered" evidence="4">
    <location>
        <begin position="233"/>
        <end position="267"/>
    </location>
</feature>
<evidence type="ECO:0000259" key="5">
    <source>
        <dbReference type="PROSITE" id="PS50932"/>
    </source>
</evidence>
<evidence type="ECO:0000313" key="6">
    <source>
        <dbReference type="EMBL" id="PWH07231.1"/>
    </source>
</evidence>
<dbReference type="InterPro" id="IPR000843">
    <property type="entry name" value="HTH_LacI"/>
</dbReference>
<evidence type="ECO:0000256" key="4">
    <source>
        <dbReference type="SAM" id="MobiDB-lite"/>
    </source>
</evidence>
<dbReference type="PANTHER" id="PTHR30146">
    <property type="entry name" value="LACI-RELATED TRANSCRIPTIONAL REPRESSOR"/>
    <property type="match status" value="1"/>
</dbReference>
<dbReference type="PROSITE" id="PS50932">
    <property type="entry name" value="HTH_LACI_2"/>
    <property type="match status" value="1"/>
</dbReference>
<dbReference type="Pfam" id="PF00356">
    <property type="entry name" value="LacI"/>
    <property type="match status" value="1"/>
</dbReference>
<dbReference type="InterPro" id="IPR010982">
    <property type="entry name" value="Lambda_DNA-bd_dom_sf"/>
</dbReference>
<protein>
    <submittedName>
        <fullName evidence="6">LacI family transcriptional regulator</fullName>
    </submittedName>
</protein>
<accession>A0A2U2RN21</accession>
<dbReference type="AlphaFoldDB" id="A0A2U2RN21"/>
<dbReference type="Gene3D" id="1.10.260.40">
    <property type="entry name" value="lambda repressor-like DNA-binding domains"/>
    <property type="match status" value="1"/>
</dbReference>
<proteinExistence type="predicted"/>
<gene>
    <name evidence="6" type="ORF">DEO23_00800</name>
</gene>
<dbReference type="SUPFAM" id="SSF47413">
    <property type="entry name" value="lambda repressor-like DNA-binding domains"/>
    <property type="match status" value="1"/>
</dbReference>
<keyword evidence="2" id="KW-0238">DNA-binding</keyword>
<evidence type="ECO:0000256" key="1">
    <source>
        <dbReference type="ARBA" id="ARBA00023015"/>
    </source>
</evidence>
<dbReference type="GO" id="GO:0003700">
    <property type="term" value="F:DNA-binding transcription factor activity"/>
    <property type="evidence" value="ECO:0007669"/>
    <property type="project" value="TreeGrafter"/>
</dbReference>
<sequence>MPRATIGDVARVAGVSKGTVSLAYSGNRPVAEETRRRVFAAAEELRWTPSQSARALATSRTGSVGLVIARRPDVIATDTFFPRFIAGCESALAEAGMGLMLNVVADQDAEAAVYARYAAGRVDGVILLDVEQEDTRPALVEDLGLTAVMLTGQRPDTGSPVALPEVWTDDAAAIEELVDLLVAEGHERIAHVSGPLNYVHAAARREAFSRAVRRHGLPADLMIEGDFSAASGRDATSRLLGGPTPWDDEGREDGEPHGPEPQDASAKRPSAIVYANDVMAIAGLSYARSIGLRVPEDLSVTGFDDSELSAHLSPGLTSVSTGALLRGEVAARTLLLALQGEAPSAVAVEGNHVVRRGSVAPPPTT</sequence>
<keyword evidence="3" id="KW-0804">Transcription</keyword>
<dbReference type="GO" id="GO:0000976">
    <property type="term" value="F:transcription cis-regulatory region binding"/>
    <property type="evidence" value="ECO:0007669"/>
    <property type="project" value="TreeGrafter"/>
</dbReference>
<dbReference type="Proteomes" id="UP000245590">
    <property type="component" value="Unassembled WGS sequence"/>
</dbReference>
<dbReference type="CDD" id="cd01392">
    <property type="entry name" value="HTH_LacI"/>
    <property type="match status" value="1"/>
</dbReference>
<evidence type="ECO:0000256" key="3">
    <source>
        <dbReference type="ARBA" id="ARBA00023163"/>
    </source>
</evidence>
<dbReference type="RefSeq" id="WP_109274115.1">
    <property type="nucleotide sequence ID" value="NZ_QFKX01000001.1"/>
</dbReference>
<organism evidence="6 7">
    <name type="scientific">Brachybacterium endophyticum</name>
    <dbReference type="NCBI Taxonomy" id="2182385"/>
    <lineage>
        <taxon>Bacteria</taxon>
        <taxon>Bacillati</taxon>
        <taxon>Actinomycetota</taxon>
        <taxon>Actinomycetes</taxon>
        <taxon>Micrococcales</taxon>
        <taxon>Dermabacteraceae</taxon>
        <taxon>Brachybacterium</taxon>
    </lineage>
</organism>
<dbReference type="SMART" id="SM00354">
    <property type="entry name" value="HTH_LACI"/>
    <property type="match status" value="1"/>
</dbReference>
<keyword evidence="7" id="KW-1185">Reference proteome</keyword>
<dbReference type="Gene3D" id="3.40.50.2300">
    <property type="match status" value="2"/>
</dbReference>